<reference evidence="1" key="2">
    <citation type="submission" date="2020-05" db="UniProtKB">
        <authorList>
            <consortium name="EnsemblMetazoa"/>
        </authorList>
    </citation>
    <scope>IDENTIFICATION</scope>
    <source>
        <strain evidence="1">WRAIR2</strain>
    </source>
</reference>
<keyword evidence="2" id="KW-1185">Reference proteome</keyword>
<organism evidence="1 2">
    <name type="scientific">Anopheles dirus</name>
    <dbReference type="NCBI Taxonomy" id="7168"/>
    <lineage>
        <taxon>Eukaryota</taxon>
        <taxon>Metazoa</taxon>
        <taxon>Ecdysozoa</taxon>
        <taxon>Arthropoda</taxon>
        <taxon>Hexapoda</taxon>
        <taxon>Insecta</taxon>
        <taxon>Pterygota</taxon>
        <taxon>Neoptera</taxon>
        <taxon>Endopterygota</taxon>
        <taxon>Diptera</taxon>
        <taxon>Nematocera</taxon>
        <taxon>Culicoidea</taxon>
        <taxon>Culicidae</taxon>
        <taxon>Anophelinae</taxon>
        <taxon>Anopheles</taxon>
    </lineage>
</organism>
<name>A0A182NSK0_9DIPT</name>
<protein>
    <submittedName>
        <fullName evidence="1">Uncharacterized protein</fullName>
    </submittedName>
</protein>
<proteinExistence type="predicted"/>
<reference evidence="2" key="1">
    <citation type="submission" date="2013-03" db="EMBL/GenBank/DDBJ databases">
        <title>The Genome Sequence of Anopheles dirus WRAIR2.</title>
        <authorList>
            <consortium name="The Broad Institute Genomics Platform"/>
            <person name="Neafsey D.E."/>
            <person name="Walton C."/>
            <person name="Walker B."/>
            <person name="Young S.K."/>
            <person name="Zeng Q."/>
            <person name="Gargeya S."/>
            <person name="Fitzgerald M."/>
            <person name="Haas B."/>
            <person name="Abouelleil A."/>
            <person name="Allen A.W."/>
            <person name="Alvarado L."/>
            <person name="Arachchi H.M."/>
            <person name="Berlin A.M."/>
            <person name="Chapman S.B."/>
            <person name="Gainer-Dewar J."/>
            <person name="Goldberg J."/>
            <person name="Griggs A."/>
            <person name="Gujja S."/>
            <person name="Hansen M."/>
            <person name="Howarth C."/>
            <person name="Imamovic A."/>
            <person name="Ireland A."/>
            <person name="Larimer J."/>
            <person name="McCowan C."/>
            <person name="Murphy C."/>
            <person name="Pearson M."/>
            <person name="Poon T.W."/>
            <person name="Priest M."/>
            <person name="Roberts A."/>
            <person name="Saif S."/>
            <person name="Shea T."/>
            <person name="Sisk P."/>
            <person name="Sykes S."/>
            <person name="Wortman J."/>
            <person name="Nusbaum C."/>
            <person name="Birren B."/>
        </authorList>
    </citation>
    <scope>NUCLEOTIDE SEQUENCE [LARGE SCALE GENOMIC DNA]</scope>
    <source>
        <strain evidence="2">WRAIR2</strain>
    </source>
</reference>
<dbReference type="Proteomes" id="UP000075884">
    <property type="component" value="Unassembled WGS sequence"/>
</dbReference>
<accession>A0A182NSK0</accession>
<sequence length="83" mass="9178">MTISKGPLEVAQQIEMNIDYRVSPLLNEEITFMQLDGTDRGCSASISNNVDRKKQLLGTVTSISELREFSVTIQVYGIVSIIA</sequence>
<dbReference type="AlphaFoldDB" id="A0A182NSK0"/>
<evidence type="ECO:0000313" key="1">
    <source>
        <dbReference type="EnsemblMetazoa" id="ADIR010640-PA"/>
    </source>
</evidence>
<evidence type="ECO:0000313" key="2">
    <source>
        <dbReference type="Proteomes" id="UP000075884"/>
    </source>
</evidence>
<dbReference type="VEuPathDB" id="VectorBase:ADIR010640"/>
<dbReference type="EnsemblMetazoa" id="ADIR010640-RA">
    <property type="protein sequence ID" value="ADIR010640-PA"/>
    <property type="gene ID" value="ADIR010640"/>
</dbReference>